<keyword evidence="4 7" id="KW-0863">Zinc-finger</keyword>
<dbReference type="RefSeq" id="XP_037166123.1">
    <property type="nucleotide sequence ID" value="XM_037306999.1"/>
</dbReference>
<dbReference type="Proteomes" id="UP000578531">
    <property type="component" value="Unassembled WGS sequence"/>
</dbReference>
<feature type="domain" description="C2H2-type" evidence="9">
    <location>
        <begin position="193"/>
        <end position="223"/>
    </location>
</feature>
<accession>A0A8H6FXW7</accession>
<dbReference type="PANTHER" id="PTHR45718">
    <property type="entry name" value="TRANSCRIPTIONAL ACTIVATOR CUBITUS INTERRUPTUS"/>
    <property type="match status" value="1"/>
</dbReference>
<dbReference type="Pfam" id="PF00096">
    <property type="entry name" value="zf-C2H2"/>
    <property type="match status" value="1"/>
</dbReference>
<evidence type="ECO:0000313" key="10">
    <source>
        <dbReference type="EMBL" id="KAF6236790.1"/>
    </source>
</evidence>
<sequence>MFNLPLVPTIANHLLAPILAMADSPDMSPLSSHGSSEFGDEVKVEDREQSTDTLPSHDTHLVPPAKRRRTGQYSHQSTPAPLHEIPEDLGDISSDTTGSVPVSPMGDKVMGFPEDEPYASVPSEQVTTCKWQDCQAGDLGNMDNLVQHLHDDHIGKNKKKYACEWDGCNRNSAQASGYALKAHMRSHTKEKPFYCQLPECDKAFTRSDALAKHMRTVHETEALRPSDPVPKNYSSIPPKPQRLKLIVNSKPRDEGNGDTEIDDDATIYSNTDAENEGLSAAPFEYPADVQFTEEELEMPSERLFKLLRRQIHWSEEDGSDLQDEIRSLEAKRKQEWIAKELVLANVMEAEIATAHDKGEHPETVQKLAEDLPLPMLPILGPLPWYRYAAGPPEMPPEMRSA</sequence>
<organism evidence="10 11">
    <name type="scientific">Letharia columbiana</name>
    <dbReference type="NCBI Taxonomy" id="112416"/>
    <lineage>
        <taxon>Eukaryota</taxon>
        <taxon>Fungi</taxon>
        <taxon>Dikarya</taxon>
        <taxon>Ascomycota</taxon>
        <taxon>Pezizomycotina</taxon>
        <taxon>Lecanoromycetes</taxon>
        <taxon>OSLEUM clade</taxon>
        <taxon>Lecanoromycetidae</taxon>
        <taxon>Lecanorales</taxon>
        <taxon>Lecanorineae</taxon>
        <taxon>Parmeliaceae</taxon>
        <taxon>Letharia</taxon>
    </lineage>
</organism>
<protein>
    <recommendedName>
        <fullName evidence="9">C2H2-type domain-containing protein</fullName>
    </recommendedName>
</protein>
<keyword evidence="3" id="KW-0677">Repeat</keyword>
<name>A0A8H6FXW7_9LECA</name>
<feature type="compositionally biased region" description="Basic and acidic residues" evidence="8">
    <location>
        <begin position="40"/>
        <end position="60"/>
    </location>
</feature>
<keyword evidence="5" id="KW-0862">Zinc</keyword>
<dbReference type="Gene3D" id="3.30.160.60">
    <property type="entry name" value="Classic Zinc Finger"/>
    <property type="match status" value="3"/>
</dbReference>
<dbReference type="GO" id="GO:0008270">
    <property type="term" value="F:zinc ion binding"/>
    <property type="evidence" value="ECO:0007669"/>
    <property type="project" value="UniProtKB-KW"/>
</dbReference>
<proteinExistence type="predicted"/>
<evidence type="ECO:0000259" key="9">
    <source>
        <dbReference type="PROSITE" id="PS50157"/>
    </source>
</evidence>
<keyword evidence="6" id="KW-0539">Nucleus</keyword>
<evidence type="ECO:0000313" key="11">
    <source>
        <dbReference type="Proteomes" id="UP000578531"/>
    </source>
</evidence>
<evidence type="ECO:0000256" key="4">
    <source>
        <dbReference type="ARBA" id="ARBA00022771"/>
    </source>
</evidence>
<evidence type="ECO:0000256" key="5">
    <source>
        <dbReference type="ARBA" id="ARBA00022833"/>
    </source>
</evidence>
<dbReference type="SUPFAM" id="SSF57667">
    <property type="entry name" value="beta-beta-alpha zinc fingers"/>
    <property type="match status" value="2"/>
</dbReference>
<evidence type="ECO:0000256" key="1">
    <source>
        <dbReference type="ARBA" id="ARBA00004123"/>
    </source>
</evidence>
<dbReference type="InterPro" id="IPR013087">
    <property type="entry name" value="Znf_C2H2_type"/>
</dbReference>
<evidence type="ECO:0000256" key="6">
    <source>
        <dbReference type="ARBA" id="ARBA00023242"/>
    </source>
</evidence>
<dbReference type="GeneID" id="59286745"/>
<evidence type="ECO:0000256" key="3">
    <source>
        <dbReference type="ARBA" id="ARBA00022737"/>
    </source>
</evidence>
<dbReference type="GO" id="GO:0000981">
    <property type="term" value="F:DNA-binding transcription factor activity, RNA polymerase II-specific"/>
    <property type="evidence" value="ECO:0007669"/>
    <property type="project" value="TreeGrafter"/>
</dbReference>
<reference evidence="10 11" key="1">
    <citation type="journal article" date="2020" name="Genomics">
        <title>Complete, high-quality genomes from long-read metagenomic sequencing of two wolf lichen thalli reveals enigmatic genome architecture.</title>
        <authorList>
            <person name="McKenzie S.K."/>
            <person name="Walston R.F."/>
            <person name="Allen J.L."/>
        </authorList>
    </citation>
    <scope>NUCLEOTIDE SEQUENCE [LARGE SCALE GENOMIC DNA]</scope>
    <source>
        <strain evidence="10">WasteWater2</strain>
    </source>
</reference>
<keyword evidence="11" id="KW-1185">Reference proteome</keyword>
<dbReference type="PANTHER" id="PTHR45718:SF4">
    <property type="entry name" value="TRANSCRIPTIONAL ACTIVATOR CUBITUS INTERRUPTUS"/>
    <property type="match status" value="1"/>
</dbReference>
<dbReference type="SMART" id="SM00355">
    <property type="entry name" value="ZnF_C2H2"/>
    <property type="match status" value="3"/>
</dbReference>
<evidence type="ECO:0000256" key="2">
    <source>
        <dbReference type="ARBA" id="ARBA00022723"/>
    </source>
</evidence>
<gene>
    <name evidence="10" type="ORF">HO173_005081</name>
</gene>
<comment type="caution">
    <text evidence="10">The sequence shown here is derived from an EMBL/GenBank/DDBJ whole genome shotgun (WGS) entry which is preliminary data.</text>
</comment>
<dbReference type="InterPro" id="IPR043359">
    <property type="entry name" value="GLI-like"/>
</dbReference>
<dbReference type="PROSITE" id="PS00028">
    <property type="entry name" value="ZINC_FINGER_C2H2_1"/>
    <property type="match status" value="1"/>
</dbReference>
<dbReference type="PROSITE" id="PS50157">
    <property type="entry name" value="ZINC_FINGER_C2H2_2"/>
    <property type="match status" value="1"/>
</dbReference>
<dbReference type="InterPro" id="IPR036236">
    <property type="entry name" value="Znf_C2H2_sf"/>
</dbReference>
<dbReference type="GO" id="GO:0000978">
    <property type="term" value="F:RNA polymerase II cis-regulatory region sequence-specific DNA binding"/>
    <property type="evidence" value="ECO:0007669"/>
    <property type="project" value="TreeGrafter"/>
</dbReference>
<comment type="subcellular location">
    <subcellularLocation>
        <location evidence="1">Nucleus</location>
    </subcellularLocation>
</comment>
<evidence type="ECO:0000256" key="8">
    <source>
        <dbReference type="SAM" id="MobiDB-lite"/>
    </source>
</evidence>
<dbReference type="OrthoDB" id="3214149at2759"/>
<dbReference type="GO" id="GO:0005634">
    <property type="term" value="C:nucleus"/>
    <property type="evidence" value="ECO:0007669"/>
    <property type="project" value="UniProtKB-SubCell"/>
</dbReference>
<evidence type="ECO:0000256" key="7">
    <source>
        <dbReference type="PROSITE-ProRule" id="PRU00042"/>
    </source>
</evidence>
<feature type="region of interest" description="Disordered" evidence="8">
    <location>
        <begin position="26"/>
        <end position="97"/>
    </location>
</feature>
<keyword evidence="2" id="KW-0479">Metal-binding</keyword>
<dbReference type="EMBL" id="JACCJC010000017">
    <property type="protein sequence ID" value="KAF6236790.1"/>
    <property type="molecule type" value="Genomic_DNA"/>
</dbReference>
<dbReference type="FunFam" id="3.30.160.60:FF:000201">
    <property type="entry name" value="C2H2 finger domain protein (Gli3)"/>
    <property type="match status" value="1"/>
</dbReference>
<dbReference type="AlphaFoldDB" id="A0A8H6FXW7"/>